<protein>
    <submittedName>
        <fullName evidence="4">P protein</fullName>
    </submittedName>
</protein>
<proteinExistence type="predicted"/>
<sequence length="140" mass="15780">MLYYDNSINTKVIDNKRNINKNDPNSIIHTQEQMQMKIINVAAASASVVLNTHKGKNKIPKYNAENTNPVTLDEESLNDVESFPYIRSIIDEQGGSHVDVKAKAGKAMTAFLQLDNRWNSKEGPKKPTDLGIRNRPEKNE</sequence>
<name>A0A183JWH4_9TREM</name>
<reference evidence="2 3" key="2">
    <citation type="submission" date="2018-11" db="EMBL/GenBank/DDBJ databases">
        <authorList>
            <consortium name="Pathogen Informatics"/>
        </authorList>
    </citation>
    <scope>NUCLEOTIDE SEQUENCE [LARGE SCALE GENOMIC DNA]</scope>
    <source>
        <strain evidence="2">Dakar</strain>
        <strain evidence="3">Dakar, Senegal</strain>
    </source>
</reference>
<reference evidence="4" key="1">
    <citation type="submission" date="2016-06" db="UniProtKB">
        <authorList>
            <consortium name="WormBaseParasite"/>
        </authorList>
    </citation>
    <scope>IDENTIFICATION</scope>
</reference>
<keyword evidence="3" id="KW-1185">Reference proteome</keyword>
<feature type="compositionally biased region" description="Basic and acidic residues" evidence="1">
    <location>
        <begin position="118"/>
        <end position="140"/>
    </location>
</feature>
<dbReference type="AlphaFoldDB" id="A0A183JWH4"/>
<dbReference type="Proteomes" id="UP000279833">
    <property type="component" value="Unassembled WGS sequence"/>
</dbReference>
<organism evidence="4">
    <name type="scientific">Schistosoma curassoni</name>
    <dbReference type="NCBI Taxonomy" id="6186"/>
    <lineage>
        <taxon>Eukaryota</taxon>
        <taxon>Metazoa</taxon>
        <taxon>Spiralia</taxon>
        <taxon>Lophotrochozoa</taxon>
        <taxon>Platyhelminthes</taxon>
        <taxon>Trematoda</taxon>
        <taxon>Digenea</taxon>
        <taxon>Strigeidida</taxon>
        <taxon>Schistosomatoidea</taxon>
        <taxon>Schistosomatidae</taxon>
        <taxon>Schistosoma</taxon>
    </lineage>
</organism>
<evidence type="ECO:0000313" key="3">
    <source>
        <dbReference type="Proteomes" id="UP000279833"/>
    </source>
</evidence>
<accession>A0A183JWH4</accession>
<evidence type="ECO:0000313" key="4">
    <source>
        <dbReference type="WBParaSite" id="SCUD_0000706901-mRNA-1"/>
    </source>
</evidence>
<feature type="region of interest" description="Disordered" evidence="1">
    <location>
        <begin position="117"/>
        <end position="140"/>
    </location>
</feature>
<dbReference type="WBParaSite" id="SCUD_0000706901-mRNA-1">
    <property type="protein sequence ID" value="SCUD_0000706901-mRNA-1"/>
    <property type="gene ID" value="SCUD_0000706901"/>
</dbReference>
<dbReference type="EMBL" id="UZAK01032243">
    <property type="protein sequence ID" value="VDP24781.1"/>
    <property type="molecule type" value="Genomic_DNA"/>
</dbReference>
<evidence type="ECO:0000256" key="1">
    <source>
        <dbReference type="SAM" id="MobiDB-lite"/>
    </source>
</evidence>
<evidence type="ECO:0000313" key="2">
    <source>
        <dbReference type="EMBL" id="VDP24781.1"/>
    </source>
</evidence>
<gene>
    <name evidence="2" type="ORF">SCUD_LOCUS7069</name>
</gene>